<evidence type="ECO:0000313" key="4">
    <source>
        <dbReference type="Proteomes" id="UP000188181"/>
    </source>
</evidence>
<dbReference type="EMBL" id="CP019646">
    <property type="protein sequence ID" value="AQQ69912.1"/>
    <property type="molecule type" value="Genomic_DNA"/>
</dbReference>
<evidence type="ECO:0000313" key="3">
    <source>
        <dbReference type="EMBL" id="AQQ69912.1"/>
    </source>
</evidence>
<name>A0A1Q2MCF0_9BACT</name>
<dbReference type="InterPro" id="IPR013424">
    <property type="entry name" value="Ice-binding_C"/>
</dbReference>
<reference evidence="4" key="1">
    <citation type="submission" date="2017-02" db="EMBL/GenBank/DDBJ databases">
        <title>Comparative genomics and description of representatives of a novel lineage of planctomycetes thriving in anoxic sediments.</title>
        <authorList>
            <person name="Spring S."/>
            <person name="Bunk B."/>
            <person name="Sproer C."/>
        </authorList>
    </citation>
    <scope>NUCLEOTIDE SEQUENCE [LARGE SCALE GENOMIC DNA]</scope>
    <source>
        <strain evidence="4">SM-Chi-D1</strain>
    </source>
</reference>
<dbReference type="RefSeq" id="WP_146682214.1">
    <property type="nucleotide sequence ID" value="NZ_CP019646.1"/>
</dbReference>
<dbReference type="STRING" id="1851148.SMSP2_00246"/>
<gene>
    <name evidence="3" type="ORF">SMSP2_00246</name>
</gene>
<feature type="domain" description="Ice-binding protein C-terminal" evidence="2">
    <location>
        <begin position="271"/>
        <end position="292"/>
    </location>
</feature>
<evidence type="ECO:0000256" key="1">
    <source>
        <dbReference type="SAM" id="SignalP"/>
    </source>
</evidence>
<protein>
    <recommendedName>
        <fullName evidence="2">Ice-binding protein C-terminal domain-containing protein</fullName>
    </recommendedName>
</protein>
<keyword evidence="1" id="KW-0732">Signal</keyword>
<organism evidence="3 4">
    <name type="scientific">Limihaloglobus sulfuriphilus</name>
    <dbReference type="NCBI Taxonomy" id="1851148"/>
    <lineage>
        <taxon>Bacteria</taxon>
        <taxon>Pseudomonadati</taxon>
        <taxon>Planctomycetota</taxon>
        <taxon>Phycisphaerae</taxon>
        <taxon>Sedimentisphaerales</taxon>
        <taxon>Sedimentisphaeraceae</taxon>
        <taxon>Limihaloglobus</taxon>
    </lineage>
</organism>
<dbReference type="KEGG" id="pbas:SMSP2_00246"/>
<feature type="signal peptide" evidence="1">
    <location>
        <begin position="1"/>
        <end position="23"/>
    </location>
</feature>
<sequence length="292" mass="32794" precursor="true">MKNQAVFLLVGLFVITVCTASFAEAIFETFDTDPTIGDWNAQGTSTTWTYMSESRRAESSSGFLYGHIYRDNADPAQYAVPITPIDKTTEFWIEMDIIHYECGLYQNANFGVHNLSAANHETDMITGRHNYARYTSFRGNRMDLYGYSSGGTEHYELSTYVHDPLIPGCDYGEPQRAKIHYWYESATDEGFAMLEVYSINGDGTLGDFLYGSDGTLSDLIEPGDAFYGDAFGLFNRTSGSQNNSYHNINEYDNLYYSTEGWNQNPVAPDFVPEPASMILLGCGMLLIKGRRK</sequence>
<keyword evidence="4" id="KW-1185">Reference proteome</keyword>
<evidence type="ECO:0000259" key="2">
    <source>
        <dbReference type="Pfam" id="PF07589"/>
    </source>
</evidence>
<dbReference type="Proteomes" id="UP000188181">
    <property type="component" value="Chromosome"/>
</dbReference>
<dbReference type="AlphaFoldDB" id="A0A1Q2MCF0"/>
<accession>A0A1Q2MCF0</accession>
<dbReference type="Pfam" id="PF07589">
    <property type="entry name" value="PEP-CTERM"/>
    <property type="match status" value="1"/>
</dbReference>
<proteinExistence type="predicted"/>
<feature type="chain" id="PRO_5013021255" description="Ice-binding protein C-terminal domain-containing protein" evidence="1">
    <location>
        <begin position="24"/>
        <end position="292"/>
    </location>
</feature>